<dbReference type="AlphaFoldDB" id="A0A2T2YJW5"/>
<comment type="caution">
    <text evidence="1">The sequence shown here is derived from an EMBL/GenBank/DDBJ whole genome shotgun (WGS) entry which is preliminary data.</text>
</comment>
<accession>A0A2T2YJW5</accession>
<dbReference type="Proteomes" id="UP000240357">
    <property type="component" value="Unassembled WGS sequence"/>
</dbReference>
<name>A0A2T2YJW5_9BACT</name>
<reference evidence="1 2" key="1">
    <citation type="submission" date="2018-03" db="EMBL/GenBank/DDBJ databases">
        <title>Adhaeribacter sp. HMF7605 Genome sequencing and assembly.</title>
        <authorList>
            <person name="Kang H."/>
            <person name="Kang J."/>
            <person name="Cha I."/>
            <person name="Kim H."/>
            <person name="Joh K."/>
        </authorList>
    </citation>
    <scope>NUCLEOTIDE SEQUENCE [LARGE SCALE GENOMIC DNA]</scope>
    <source>
        <strain evidence="1 2">HMF7605</strain>
    </source>
</reference>
<organism evidence="1 2">
    <name type="scientific">Adhaeribacter arboris</name>
    <dbReference type="NCBI Taxonomy" id="2072846"/>
    <lineage>
        <taxon>Bacteria</taxon>
        <taxon>Pseudomonadati</taxon>
        <taxon>Bacteroidota</taxon>
        <taxon>Cytophagia</taxon>
        <taxon>Cytophagales</taxon>
        <taxon>Hymenobacteraceae</taxon>
        <taxon>Adhaeribacter</taxon>
    </lineage>
</organism>
<sequence>MIKRAKIIEDFLHSTRSFFNLEALKGKSKEVQETIVWHWVRYIEHTFFSRYIDYFNSSFYNILGKNQKSPDEVIQAEIFYLKEANDFLTKLINFSPFGKQENVKQRWFNLLMLSFSRKGTR</sequence>
<dbReference type="EMBL" id="PYFT01000001">
    <property type="protein sequence ID" value="PSR55765.1"/>
    <property type="molecule type" value="Genomic_DNA"/>
</dbReference>
<proteinExistence type="predicted"/>
<keyword evidence="2" id="KW-1185">Reference proteome</keyword>
<evidence type="ECO:0000313" key="1">
    <source>
        <dbReference type="EMBL" id="PSR55765.1"/>
    </source>
</evidence>
<gene>
    <name evidence="1" type="ORF">AHMF7605_20790</name>
</gene>
<protein>
    <submittedName>
        <fullName evidence="1">Uncharacterized protein</fullName>
    </submittedName>
</protein>
<evidence type="ECO:0000313" key="2">
    <source>
        <dbReference type="Proteomes" id="UP000240357"/>
    </source>
</evidence>
<dbReference type="RefSeq" id="WP_106931947.1">
    <property type="nucleotide sequence ID" value="NZ_PYFT01000001.1"/>
</dbReference>